<dbReference type="PANTHER" id="PTHR46682:SF1">
    <property type="entry name" value="ADHESION G-PROTEIN COUPLED RECEPTOR V1"/>
    <property type="match status" value="1"/>
</dbReference>
<dbReference type="GO" id="GO:0001965">
    <property type="term" value="F:G-protein alpha-subunit binding"/>
    <property type="evidence" value="ECO:0007669"/>
    <property type="project" value="TreeGrafter"/>
</dbReference>
<dbReference type="InterPro" id="IPR038081">
    <property type="entry name" value="CalX-like_sf"/>
</dbReference>
<keyword evidence="2" id="KW-0677">Repeat</keyword>
<feature type="chain" id="PRO_5021897815" description="Calx-beta domain-containing protein" evidence="4">
    <location>
        <begin position="23"/>
        <end position="2420"/>
    </location>
</feature>
<gene>
    <name evidence="6" type="ORF">BGE01nite_13520</name>
</gene>
<dbReference type="Proteomes" id="UP000321577">
    <property type="component" value="Unassembled WGS sequence"/>
</dbReference>
<dbReference type="GO" id="GO:0071277">
    <property type="term" value="P:cellular response to calcium ion"/>
    <property type="evidence" value="ECO:0007669"/>
    <property type="project" value="TreeGrafter"/>
</dbReference>
<evidence type="ECO:0000256" key="3">
    <source>
        <dbReference type="ARBA" id="ARBA00022837"/>
    </source>
</evidence>
<dbReference type="InterPro" id="IPR026919">
    <property type="entry name" value="ADGRV1"/>
</dbReference>
<evidence type="ECO:0000259" key="5">
    <source>
        <dbReference type="SMART" id="SM00237"/>
    </source>
</evidence>
<evidence type="ECO:0000313" key="6">
    <source>
        <dbReference type="EMBL" id="GEP42061.1"/>
    </source>
</evidence>
<evidence type="ECO:0000256" key="2">
    <source>
        <dbReference type="ARBA" id="ARBA00022737"/>
    </source>
</evidence>
<dbReference type="Gene3D" id="2.60.40.2030">
    <property type="match status" value="1"/>
</dbReference>
<reference evidence="6 7" key="1">
    <citation type="submission" date="2019-07" db="EMBL/GenBank/DDBJ databases">
        <title>Whole genome shotgun sequence of Brevifollis gellanilyticus NBRC 108608.</title>
        <authorList>
            <person name="Hosoyama A."/>
            <person name="Uohara A."/>
            <person name="Ohji S."/>
            <person name="Ichikawa N."/>
        </authorList>
    </citation>
    <scope>NUCLEOTIDE SEQUENCE [LARGE SCALE GENOMIC DNA]</scope>
    <source>
        <strain evidence="6 7">NBRC 108608</strain>
    </source>
</reference>
<dbReference type="GO" id="GO:0004930">
    <property type="term" value="F:G protein-coupled receptor activity"/>
    <property type="evidence" value="ECO:0007669"/>
    <property type="project" value="InterPro"/>
</dbReference>
<keyword evidence="1 4" id="KW-0732">Signal</keyword>
<keyword evidence="3" id="KW-0106">Calcium</keyword>
<dbReference type="SUPFAM" id="SSF141072">
    <property type="entry name" value="CalX-like"/>
    <property type="match status" value="1"/>
</dbReference>
<evidence type="ECO:0000313" key="7">
    <source>
        <dbReference type="Proteomes" id="UP000321577"/>
    </source>
</evidence>
<organism evidence="6 7">
    <name type="scientific">Brevifollis gellanilyticus</name>
    <dbReference type="NCBI Taxonomy" id="748831"/>
    <lineage>
        <taxon>Bacteria</taxon>
        <taxon>Pseudomonadati</taxon>
        <taxon>Verrucomicrobiota</taxon>
        <taxon>Verrucomicrobiia</taxon>
        <taxon>Verrucomicrobiales</taxon>
        <taxon>Verrucomicrobiaceae</taxon>
    </lineage>
</organism>
<feature type="signal peptide" evidence="4">
    <location>
        <begin position="1"/>
        <end position="22"/>
    </location>
</feature>
<accession>A0A512M6U9</accession>
<dbReference type="GO" id="GO:0010855">
    <property type="term" value="F:adenylate cyclase inhibitor activity"/>
    <property type="evidence" value="ECO:0007669"/>
    <property type="project" value="TreeGrafter"/>
</dbReference>
<dbReference type="Pfam" id="PF03160">
    <property type="entry name" value="Calx-beta"/>
    <property type="match status" value="1"/>
</dbReference>
<dbReference type="GO" id="GO:0005737">
    <property type="term" value="C:cytoplasm"/>
    <property type="evidence" value="ECO:0007669"/>
    <property type="project" value="TreeGrafter"/>
</dbReference>
<proteinExistence type="predicted"/>
<dbReference type="Pfam" id="PF17957">
    <property type="entry name" value="Big_7"/>
    <property type="match status" value="1"/>
</dbReference>
<dbReference type="SMART" id="SM00237">
    <property type="entry name" value="Calx_beta"/>
    <property type="match status" value="1"/>
</dbReference>
<dbReference type="PANTHER" id="PTHR46682">
    <property type="entry name" value="ADHESION G-PROTEIN COUPLED RECEPTOR V1"/>
    <property type="match status" value="1"/>
</dbReference>
<dbReference type="InterPro" id="IPR003644">
    <property type="entry name" value="Calx_beta"/>
</dbReference>
<sequence length="2420" mass="248955">MNVVRVLLMTCLVLVFPAAVHAAASVHYAAVDLPDTTPGEDLWRLNYRVAGHSFVDGQGFNIQFDSELFKALQNPSGAAATDWDALLIQPDSGLGSPGFYDLQALKDNPALGSLFVVEVVWLGPGKPGPQTFTIYNTNLATLETGLTAPVIGTIPDTTVAQNQPTGDIPFTVGVVGALTAASSNTTLVPNASIVLGGSGTNRTVAITPVAGQFGTSTITVTDPTSGATSSFVLTVQGFGKLGFATPGFMVSEGGDAAVVVSRSDGSVGEVKVSVSTSAAGATATAGGDYTVVASQELTFPAGSTTQTILIPTAPDAAVENNETFTVTLSNPTGGAVLGSPTSAKVSIVDPSALTFAGDDAPPSVTLTAPAAKATLGLPVGGKVALTGMATDKKGVRKVQYSLNGGAFLDATLDTPGAPSTGYQAQLTPASGSNTVVVRSVDFATANGNATVTNSSTGSPKVTLQTVPVGLGPNSDFMGRKVVSISGKTVTLDGSASATVSQATPFPFATTERVSSAVSSTFKVLRPLAVQIVGAGSVTAGFAPSSNREAGERLVITAAPVSAPAPGSLFVNWTIVSSHTPADLAVSASDLQKPMLSFVFRENLVLRANFTPNILAPLGDPAKGSKGAEYNGLIHASSTLPAPGGTAPSNSTEGLISALVTTTGSFSAKLTIDGSVLNVPGVFDEAGHARFGRSRATTFAIARTNKPSFIISLDIDISVGRTKDAITGTVVATDFQRSMVLAVSTLRADRAHYDGITGATTVPGAYLGAGGATQTYSLVLPPLPLAQTAIVSVFGVNELEADHGGVIVDQGSVLEVGGQVSFNAPAPDGIVPGEVYTLADDDDTSPTDDYFSLKNADGSYVNIDDTYEGELFNVSVDPHNHQVQGSGLAPSDYPQGYGGGSLTITKAGVVNLTLKLADGTPLTANTKLSKDLRFPLFVPLYKGLGYLAGETALDSTAPGSDLAATYLGWLRPFDATSLYYPAGWKKSIRVGLKGARYSSSFTPASSALRAADGADLDAIGDGLAAVDAANGNARLAFFDGQLSALLLRKVSIAVDNKVSKVPASDSTFELKITPGPGTMDGTFIHESDLGASSSSKTSFQGVIYQKGPDAAAYGYFLTRKPASMDYAGESGGVVLAGGTTVPTRNLLLGTGPGTVPSALTPVGPQPLQVDIVGPGKVTAGFSPTSSRNVGDRLSITAAPDTTPTPGGLFVNWTIASAHTPEDLAISANDLQKTTLSFVHRQGLILKANFVSNPFVPLGSTKGVEYTGLIHASPALPAPNGTLPGNSTEGFISALVTTTGSFSAKLTIDGSVLPAAGFFDEIGQARFGNNRSKILTVVRLNKPSLLVTLDIDVSPGRTKDTITGTVTATDFQRSVVLAVSTIQADRVFFDALTPATTVPAAYLGDNSADQLYSVVLPPLPLATTHTMALFGINDAIANHGGIIIDESNVLEIGSLITFAAPAPTGLTAGVLYTVVDEDDASPGDNFFSLKTPSGDYADIGDAYDGESVPYILDPVRFQRLDNILGNGDFPEGYGFGTLTVTKGGLVSFSLKLADGSSATGSSRLSKDLRTPLFVQLYNKLGFLGGEVTLDSTDPDSDLSAASLEWVRPLDAAAQHFPGGWKNSVRLGLQGARFSASFTPASSVLLTADDADPDRVGEPLPSADAVSGNAHLVFFNGQLASPLLRRVNIATDNKVSKVPASDSSFELKITAKSGLFEGTFIHENDQGTDSLSKTSYQGIFYQKGLAAGAYGFFQTRKPKGLDYTGESGGVLLLGGTNADPGNPLLELFTSSENGNPPGGSLTTQGQQPLAVQIAGPGSVTAGFSPTSNRQTGDRFSITATPATSPSPGGLFVSWSILSGHTIADLAISASDLQKPILSFVHRQGLILRANFVANPFLPLGNAPKGSPGIEYTGLIHASPTLPLPNGTPRNNSTEGFVSVVLTASGSFTAKLSLEGTTLSAPGFFDDAGQARFGPARATSYAIARTGKPSLVLTLDIDLSPGRTKDSMTGTVTATDFLRSQVLAVSTLRADRAFFDGLTGPTTIPAAYLGAGAATQNYSVILPARPPAEILDVSVFGVNELIPAYGGVIVDFSGRLEVGSEVSFNAPVPGGITAGALYTLADDDDASPNDSYFSLKDSAGSYVDIANAIEDDIFSLNLEPEAHQSASLGLAATDFPGGYGCGTATISKSGAVMFALKLADGTGVSASGKVTKDLKLPFFAQLYKQAGFLSGDITLDSTQTESDFAAVNLDWLRPVDRSSQHYPGGWQPIRVGLDGARYETVFSPASSVLRRADGPDAGSIGDALLPVSPANGNASLAFTGGQLSTELLRRVNVTTDSKVTKVPASDSSFELKLNAAKCAFDGTFIHENDWGIASPEKTAFQGVFYQKGSGAGAYGYFLTRKASALDYTGESGSVILVGDPEAIQ</sequence>
<comment type="caution">
    <text evidence="6">The sequence shown here is derived from an EMBL/GenBank/DDBJ whole genome shotgun (WGS) entry which is preliminary data.</text>
</comment>
<feature type="domain" description="Calx-beta" evidence="5">
    <location>
        <begin position="228"/>
        <end position="329"/>
    </location>
</feature>
<protein>
    <recommendedName>
        <fullName evidence="5">Calx-beta domain-containing protein</fullName>
    </recommendedName>
</protein>
<keyword evidence="7" id="KW-1185">Reference proteome</keyword>
<dbReference type="GO" id="GO:0016020">
    <property type="term" value="C:membrane"/>
    <property type="evidence" value="ECO:0007669"/>
    <property type="project" value="InterPro"/>
</dbReference>
<name>A0A512M6U9_9BACT</name>
<dbReference type="EMBL" id="BKAG01000007">
    <property type="protein sequence ID" value="GEP42061.1"/>
    <property type="molecule type" value="Genomic_DNA"/>
</dbReference>
<evidence type="ECO:0000256" key="1">
    <source>
        <dbReference type="ARBA" id="ARBA00022729"/>
    </source>
</evidence>
<evidence type="ECO:0000256" key="4">
    <source>
        <dbReference type="SAM" id="SignalP"/>
    </source>
</evidence>